<feature type="domain" description="Nephrocystin 3-like N-terminal" evidence="2">
    <location>
        <begin position="66"/>
        <end position="230"/>
    </location>
</feature>
<dbReference type="KEGG" id="cci:CC1G_04698"/>
<keyword evidence="4" id="KW-1185">Reference proteome</keyword>
<evidence type="ECO:0000259" key="2">
    <source>
        <dbReference type="Pfam" id="PF24883"/>
    </source>
</evidence>
<evidence type="ECO:0000256" key="1">
    <source>
        <dbReference type="ARBA" id="ARBA00022737"/>
    </source>
</evidence>
<dbReference type="STRING" id="240176.A8P271"/>
<dbReference type="InParanoid" id="A8P271"/>
<dbReference type="AlphaFoldDB" id="A8P271"/>
<name>A8P271_COPC7</name>
<dbReference type="InterPro" id="IPR056884">
    <property type="entry name" value="NPHP3-like_N"/>
</dbReference>
<evidence type="ECO:0000313" key="4">
    <source>
        <dbReference type="Proteomes" id="UP000001861"/>
    </source>
</evidence>
<dbReference type="PANTHER" id="PTHR10039">
    <property type="entry name" value="AMELOGENIN"/>
    <property type="match status" value="1"/>
</dbReference>
<sequence>MPILERAHNLVINGGTFNDFSSSHGLEPLAYLEQYAASGATYDSAERYPPPRCHELTRVRVLGVLKSWVEQPREEMDKRSFWLHAPVAMGKTTIAQTLAEECETMGNLGASFFFSRVHPERSRARHFVASLALQLAVSIPQLKPHIEAAIVGNPTILSKSLPIQLQKLIIGPFMNIPLLKEDKIVLIDALDECEGANPVEDREGEQRLVLELIQTIQEADLPLKVAIFSRPESWIEEAFEDLETLDENTERYDLFNVSEKYDDVERYLRDHFQRIRKAKKHRHAMSQIQDPWPSEHKIKKLVKLSCGQFGYVATVIRFVDDPYGSPQERLELILQGSSEKSHKALNPMQQLDDLYRRILGSCPNREEMMQAVGWLMAARRPLLARHHAVPMYDKVIAGQPGAMTRALRGLRAIVHIPPERPDPTPVAYHNSFWEFLESPSRGGEFHCNRHYWFVFATSRCLKFLSSSAFADYSDGVTRLAADLWPHGFSALLDLVPEENPKHKDLCQFFVAQFLLRDVSIDLRLAQCDHIVNAYDVLESILQSARHFLDQPSITHDCLSHWRKCYAKFHDDWLGNMSSEGRLYLDRLCSSFYALTLDSSAPHAFEWRPTRARINRPSSHKVHFEGRDITSVLACGPGAYFYEPESTLRRILALSPVVAIYQCLPTQLRGIMEYRFQSLQVSPAEVCNRLWDLLIRVASHDWDSTTTLEIQYAVCTPLLRAMLTHVFLLDSTEGLDFLASPSKVMPTLRRAQCFHIRHLFDHAIVALIFQKNVELALALLDFCDAIEHLVSEDDMCGPFGSIEEYRPLYEKFRSDPYGFVNKF</sequence>
<comment type="caution">
    <text evidence="3">The sequence shown here is derived from an EMBL/GenBank/DDBJ whole genome shotgun (WGS) entry which is preliminary data.</text>
</comment>
<dbReference type="InterPro" id="IPR027417">
    <property type="entry name" value="P-loop_NTPase"/>
</dbReference>
<keyword evidence="1" id="KW-0677">Repeat</keyword>
<dbReference type="Proteomes" id="UP000001861">
    <property type="component" value="Unassembled WGS sequence"/>
</dbReference>
<organism evidence="3 4">
    <name type="scientific">Coprinopsis cinerea (strain Okayama-7 / 130 / ATCC MYA-4618 / FGSC 9003)</name>
    <name type="common">Inky cap fungus</name>
    <name type="synonym">Hormographiella aspergillata</name>
    <dbReference type="NCBI Taxonomy" id="240176"/>
    <lineage>
        <taxon>Eukaryota</taxon>
        <taxon>Fungi</taxon>
        <taxon>Dikarya</taxon>
        <taxon>Basidiomycota</taxon>
        <taxon>Agaricomycotina</taxon>
        <taxon>Agaricomycetes</taxon>
        <taxon>Agaricomycetidae</taxon>
        <taxon>Agaricales</taxon>
        <taxon>Agaricineae</taxon>
        <taxon>Psathyrellaceae</taxon>
        <taxon>Coprinopsis</taxon>
    </lineage>
</organism>
<dbReference type="VEuPathDB" id="FungiDB:CC1G_04698"/>
<dbReference type="eggNOG" id="ENOG502S7Z6">
    <property type="taxonomic scope" value="Eukaryota"/>
</dbReference>
<gene>
    <name evidence="3" type="ORF">CC1G_04698</name>
</gene>
<reference evidence="3 4" key="1">
    <citation type="journal article" date="2010" name="Proc. Natl. Acad. Sci. U.S.A.">
        <title>Insights into evolution of multicellular fungi from the assembled chromosomes of the mushroom Coprinopsis cinerea (Coprinus cinereus).</title>
        <authorList>
            <person name="Stajich J.E."/>
            <person name="Wilke S.K."/>
            <person name="Ahren D."/>
            <person name="Au C.H."/>
            <person name="Birren B.W."/>
            <person name="Borodovsky M."/>
            <person name="Burns C."/>
            <person name="Canback B."/>
            <person name="Casselton L.A."/>
            <person name="Cheng C.K."/>
            <person name="Deng J."/>
            <person name="Dietrich F.S."/>
            <person name="Fargo D.C."/>
            <person name="Farman M.L."/>
            <person name="Gathman A.C."/>
            <person name="Goldberg J."/>
            <person name="Guigo R."/>
            <person name="Hoegger P.J."/>
            <person name="Hooker J.B."/>
            <person name="Huggins A."/>
            <person name="James T.Y."/>
            <person name="Kamada T."/>
            <person name="Kilaru S."/>
            <person name="Kodira C."/>
            <person name="Kues U."/>
            <person name="Kupfer D."/>
            <person name="Kwan H.S."/>
            <person name="Lomsadze A."/>
            <person name="Li W."/>
            <person name="Lilly W.W."/>
            <person name="Ma L.J."/>
            <person name="Mackey A.J."/>
            <person name="Manning G."/>
            <person name="Martin F."/>
            <person name="Muraguchi H."/>
            <person name="Natvig D.O."/>
            <person name="Palmerini H."/>
            <person name="Ramesh M.A."/>
            <person name="Rehmeyer C.J."/>
            <person name="Roe B.A."/>
            <person name="Shenoy N."/>
            <person name="Stanke M."/>
            <person name="Ter-Hovhannisyan V."/>
            <person name="Tunlid A."/>
            <person name="Velagapudi R."/>
            <person name="Vision T.J."/>
            <person name="Zeng Q."/>
            <person name="Zolan M.E."/>
            <person name="Pukkila P.J."/>
        </authorList>
    </citation>
    <scope>NUCLEOTIDE SEQUENCE [LARGE SCALE GENOMIC DNA]</scope>
    <source>
        <strain evidence="4">Okayama-7 / 130 / ATCC MYA-4618 / FGSC 9003</strain>
    </source>
</reference>
<dbReference type="GeneID" id="6014961"/>
<dbReference type="RefSeq" id="XP_001838254.2">
    <property type="nucleotide sequence ID" value="XM_001838202.2"/>
</dbReference>
<evidence type="ECO:0000313" key="3">
    <source>
        <dbReference type="EMBL" id="EAU83442.2"/>
    </source>
</evidence>
<dbReference type="EMBL" id="AACS02000013">
    <property type="protein sequence ID" value="EAU83442.2"/>
    <property type="molecule type" value="Genomic_DNA"/>
</dbReference>
<dbReference type="PANTHER" id="PTHR10039:SF14">
    <property type="entry name" value="NACHT DOMAIN-CONTAINING PROTEIN"/>
    <property type="match status" value="1"/>
</dbReference>
<dbReference type="Pfam" id="PF24883">
    <property type="entry name" value="NPHP3_N"/>
    <property type="match status" value="1"/>
</dbReference>
<accession>A8P271</accession>
<dbReference type="OrthoDB" id="5967843at2759"/>
<dbReference type="HOGENOM" id="CLU_334633_0_0_1"/>
<dbReference type="Gene3D" id="3.40.50.300">
    <property type="entry name" value="P-loop containing nucleotide triphosphate hydrolases"/>
    <property type="match status" value="1"/>
</dbReference>
<proteinExistence type="predicted"/>
<protein>
    <submittedName>
        <fullName evidence="3">NACHT and WD40 domain-containing protein</fullName>
    </submittedName>
</protein>